<dbReference type="Proteomes" id="UP001162162">
    <property type="component" value="Unassembled WGS sequence"/>
</dbReference>
<dbReference type="EMBL" id="JAPWTK010000100">
    <property type="protein sequence ID" value="KAJ8950455.1"/>
    <property type="molecule type" value="Genomic_DNA"/>
</dbReference>
<evidence type="ECO:0000313" key="1">
    <source>
        <dbReference type="EMBL" id="KAJ8950455.1"/>
    </source>
</evidence>
<organism evidence="1 2">
    <name type="scientific">Aromia moschata</name>
    <dbReference type="NCBI Taxonomy" id="1265417"/>
    <lineage>
        <taxon>Eukaryota</taxon>
        <taxon>Metazoa</taxon>
        <taxon>Ecdysozoa</taxon>
        <taxon>Arthropoda</taxon>
        <taxon>Hexapoda</taxon>
        <taxon>Insecta</taxon>
        <taxon>Pterygota</taxon>
        <taxon>Neoptera</taxon>
        <taxon>Endopterygota</taxon>
        <taxon>Coleoptera</taxon>
        <taxon>Polyphaga</taxon>
        <taxon>Cucujiformia</taxon>
        <taxon>Chrysomeloidea</taxon>
        <taxon>Cerambycidae</taxon>
        <taxon>Cerambycinae</taxon>
        <taxon>Callichromatini</taxon>
        <taxon>Aromia</taxon>
    </lineage>
</organism>
<gene>
    <name evidence="1" type="ORF">NQ318_010333</name>
</gene>
<proteinExistence type="predicted"/>
<accession>A0AAV8YFK9</accession>
<reference evidence="1" key="1">
    <citation type="journal article" date="2023" name="Insect Mol. Biol.">
        <title>Genome sequencing provides insights into the evolution of gene families encoding plant cell wall-degrading enzymes in longhorned beetles.</title>
        <authorList>
            <person name="Shin N.R."/>
            <person name="Okamura Y."/>
            <person name="Kirsch R."/>
            <person name="Pauchet Y."/>
        </authorList>
    </citation>
    <scope>NUCLEOTIDE SEQUENCE</scope>
    <source>
        <strain evidence="1">AMC_N1</strain>
    </source>
</reference>
<protein>
    <submittedName>
        <fullName evidence="1">Uncharacterized protein</fullName>
    </submittedName>
</protein>
<sequence>MNSVDFLLTNKDITYEIRTEIKRLGRPIPDLIISKTDVGKSRNYSRNFNSTVYDRFNNGWQPKCMGSRRATAIYEVTTKNPKIPEKIDFSELYCLTGVSYSYVAMGTFIDRLIQGRKNNGERQDFVRRLHYSHNNVTTGLRVIRREDPNGKSIYPLSISSSMKSSVINGQFAHSVRCLNLKQDKHGKDYYRIIGSVPIWLKPLLHMYEVCKLNNEAGNVAPDLATLRRRDLHLQYMFELIGVEPVNGEDGLTETDRPNGKYIPRPIYYTGLGRQLEKSDAVEEIPFLVKAARTPEDVNRKEKLRNNAADRSIGALLQIRTVSDFFMPEYETGISARILLCHFTAKYAKLKTFMIIQCGDKTRTQKQVCEIFNTKYPDRRISQSTWILTSRAIRRTKLLDSYQLIKLMRTFMYLIN</sequence>
<comment type="caution">
    <text evidence="1">The sequence shown here is derived from an EMBL/GenBank/DDBJ whole genome shotgun (WGS) entry which is preliminary data.</text>
</comment>
<name>A0AAV8YFK9_9CUCU</name>
<keyword evidence="2" id="KW-1185">Reference proteome</keyword>
<dbReference type="AlphaFoldDB" id="A0AAV8YFK9"/>
<evidence type="ECO:0000313" key="2">
    <source>
        <dbReference type="Proteomes" id="UP001162162"/>
    </source>
</evidence>